<sequence>MTPQRSNRQDSEGDGLNKTSAVGSIIFGIYGIFLIVLALTDLENIAATITGVTMGAIWVVGGYFGVLARWGETTQDLSRNSAIAGVITLSGIAVGVLMEWLLR</sequence>
<protein>
    <recommendedName>
        <fullName evidence="4">DUF1761 domain-containing protein</fullName>
    </recommendedName>
</protein>
<feature type="transmembrane region" description="Helical" evidence="1">
    <location>
        <begin position="21"/>
        <end position="39"/>
    </location>
</feature>
<feature type="transmembrane region" description="Helical" evidence="1">
    <location>
        <begin position="82"/>
        <end position="102"/>
    </location>
</feature>
<comment type="caution">
    <text evidence="2">The sequence shown here is derived from an EMBL/GenBank/DDBJ whole genome shotgun (WGS) entry which is preliminary data.</text>
</comment>
<evidence type="ECO:0000256" key="1">
    <source>
        <dbReference type="SAM" id="Phobius"/>
    </source>
</evidence>
<evidence type="ECO:0008006" key="4">
    <source>
        <dbReference type="Google" id="ProtNLM"/>
    </source>
</evidence>
<proteinExistence type="predicted"/>
<reference evidence="2 3" key="1">
    <citation type="submission" date="2024-09" db="EMBL/GenBank/DDBJ databases">
        <authorList>
            <person name="Sun Q."/>
            <person name="Mori K."/>
        </authorList>
    </citation>
    <scope>NUCLEOTIDE SEQUENCE [LARGE SCALE GENOMIC DNA]</scope>
    <source>
        <strain evidence="2 3">TBRC 7907</strain>
    </source>
</reference>
<keyword evidence="1" id="KW-1133">Transmembrane helix</keyword>
<evidence type="ECO:0000313" key="2">
    <source>
        <dbReference type="EMBL" id="MFB9905299.1"/>
    </source>
</evidence>
<organism evidence="2 3">
    <name type="scientific">Allokutzneria oryzae</name>
    <dbReference type="NCBI Taxonomy" id="1378989"/>
    <lineage>
        <taxon>Bacteria</taxon>
        <taxon>Bacillati</taxon>
        <taxon>Actinomycetota</taxon>
        <taxon>Actinomycetes</taxon>
        <taxon>Pseudonocardiales</taxon>
        <taxon>Pseudonocardiaceae</taxon>
        <taxon>Allokutzneria</taxon>
    </lineage>
</organism>
<evidence type="ECO:0000313" key="3">
    <source>
        <dbReference type="Proteomes" id="UP001589693"/>
    </source>
</evidence>
<keyword evidence="3" id="KW-1185">Reference proteome</keyword>
<accession>A0ABV5ZZ92</accession>
<dbReference type="EMBL" id="JBHLZU010000011">
    <property type="protein sequence ID" value="MFB9905299.1"/>
    <property type="molecule type" value="Genomic_DNA"/>
</dbReference>
<name>A0ABV5ZZ92_9PSEU</name>
<dbReference type="Proteomes" id="UP001589693">
    <property type="component" value="Unassembled WGS sequence"/>
</dbReference>
<gene>
    <name evidence="2" type="ORF">ACFFQA_15300</name>
</gene>
<feature type="transmembrane region" description="Helical" evidence="1">
    <location>
        <begin position="45"/>
        <end position="70"/>
    </location>
</feature>
<keyword evidence="1" id="KW-0812">Transmembrane</keyword>
<dbReference type="RefSeq" id="WP_377852600.1">
    <property type="nucleotide sequence ID" value="NZ_JBHLZU010000011.1"/>
</dbReference>
<keyword evidence="1" id="KW-0472">Membrane</keyword>